<reference evidence="1" key="1">
    <citation type="submission" date="2022-07" db="EMBL/GenBank/DDBJ databases">
        <authorList>
            <consortium name="DAFM: The Division of Animal and Food Microbiology"/>
        </authorList>
    </citation>
    <scope>NUCLEOTIDE SEQUENCE</scope>
    <source>
        <strain evidence="1">19MO01SH01-2</strain>
    </source>
</reference>
<sequence>MRDDQRQRLADISEALAEVAIRDADPANWTAANKPLCDMTKEERGDAAWCRKTAVQSVALLGRLQQILRDTGGGKPGDDDPESDIKRAEKEANRLLERIGARTDGNA</sequence>
<dbReference type="AlphaFoldDB" id="A0AAI9BYG1"/>
<proteinExistence type="predicted"/>
<comment type="caution">
    <text evidence="1">The sequence shown here is derived from an EMBL/GenBank/DDBJ whole genome shotgun (WGS) entry which is preliminary data.</text>
</comment>
<dbReference type="EMBL" id="ABLOJW010000001">
    <property type="protein sequence ID" value="EKT4090796.1"/>
    <property type="molecule type" value="Genomic_DNA"/>
</dbReference>
<name>A0AAI9BYG1_STEMA</name>
<accession>A0AAI9BYG1</accession>
<dbReference type="Proteomes" id="UP001218208">
    <property type="component" value="Unassembled WGS sequence"/>
</dbReference>
<organism evidence="1 2">
    <name type="scientific">Stenotrophomonas maltophilia</name>
    <name type="common">Pseudomonas maltophilia</name>
    <name type="synonym">Xanthomonas maltophilia</name>
    <dbReference type="NCBI Taxonomy" id="40324"/>
    <lineage>
        <taxon>Bacteria</taxon>
        <taxon>Pseudomonadati</taxon>
        <taxon>Pseudomonadota</taxon>
        <taxon>Gammaproteobacteria</taxon>
        <taxon>Lysobacterales</taxon>
        <taxon>Lysobacteraceae</taxon>
        <taxon>Stenotrophomonas</taxon>
        <taxon>Stenotrophomonas maltophilia group</taxon>
    </lineage>
</organism>
<protein>
    <submittedName>
        <fullName evidence="1">Uncharacterized protein</fullName>
    </submittedName>
</protein>
<gene>
    <name evidence="1" type="ORF">QEG23_000266</name>
</gene>
<evidence type="ECO:0000313" key="2">
    <source>
        <dbReference type="Proteomes" id="UP001218208"/>
    </source>
</evidence>
<evidence type="ECO:0000313" key="1">
    <source>
        <dbReference type="EMBL" id="EKT4090796.1"/>
    </source>
</evidence>